<dbReference type="PANTHER" id="PTHR43405:SF1">
    <property type="entry name" value="GLYCOSYL HYDROLASE DIGH"/>
    <property type="match status" value="1"/>
</dbReference>
<dbReference type="Proteomes" id="UP000250796">
    <property type="component" value="Chromosome MESINF"/>
</dbReference>
<dbReference type="EMBL" id="LS974202">
    <property type="protein sequence ID" value="SSC11915.1"/>
    <property type="molecule type" value="Genomic_DNA"/>
</dbReference>
<dbReference type="InterPro" id="IPR017853">
    <property type="entry name" value="GH"/>
</dbReference>
<dbReference type="Gene3D" id="3.20.20.80">
    <property type="entry name" value="Glycosidases"/>
    <property type="match status" value="1"/>
</dbReference>
<evidence type="ECO:0000259" key="2">
    <source>
        <dbReference type="Pfam" id="PF02638"/>
    </source>
</evidence>
<dbReference type="AlphaFoldDB" id="A0A7Z7LD91"/>
<dbReference type="Pfam" id="PF02638">
    <property type="entry name" value="GHL10"/>
    <property type="match status" value="1"/>
</dbReference>
<dbReference type="SUPFAM" id="SSF51445">
    <property type="entry name" value="(Trans)glycosidases"/>
    <property type="match status" value="1"/>
</dbReference>
<dbReference type="PANTHER" id="PTHR43405">
    <property type="entry name" value="GLYCOSYL HYDROLASE DIGH"/>
    <property type="match status" value="1"/>
</dbReference>
<evidence type="ECO:0000313" key="4">
    <source>
        <dbReference type="Proteomes" id="UP000250796"/>
    </source>
</evidence>
<evidence type="ECO:0000256" key="1">
    <source>
        <dbReference type="ARBA" id="ARBA00022729"/>
    </source>
</evidence>
<evidence type="ECO:0000313" key="3">
    <source>
        <dbReference type="EMBL" id="SSC11915.1"/>
    </source>
</evidence>
<keyword evidence="4" id="KW-1185">Reference proteome</keyword>
<dbReference type="RefSeq" id="WP_169698344.1">
    <property type="nucleotide sequence ID" value="NZ_LS974202.1"/>
</dbReference>
<accession>A0A7Z7LD91</accession>
<reference evidence="3 4" key="1">
    <citation type="submission" date="2017-01" db="EMBL/GenBank/DDBJ databases">
        <authorList>
            <person name="Erauso G."/>
        </authorList>
    </citation>
    <scope>NUCLEOTIDE SEQUENCE [LARGE SCALE GENOMIC DNA]</scope>
    <source>
        <strain evidence="3">MESINF1</strain>
    </source>
</reference>
<feature type="domain" description="Glycosyl hydrolase-like 10" evidence="2">
    <location>
        <begin position="19"/>
        <end position="263"/>
    </location>
</feature>
<gene>
    <name evidence="3" type="ORF">MESINF_0466</name>
</gene>
<dbReference type="KEGG" id="minf:MESINF_0466"/>
<organism evidence="3 4">
    <name type="scientific">Mesotoga infera</name>
    <dbReference type="NCBI Taxonomy" id="1236046"/>
    <lineage>
        <taxon>Bacteria</taxon>
        <taxon>Thermotogati</taxon>
        <taxon>Thermotogota</taxon>
        <taxon>Thermotogae</taxon>
        <taxon>Kosmotogales</taxon>
        <taxon>Kosmotogaceae</taxon>
        <taxon>Mesotoga</taxon>
    </lineage>
</organism>
<dbReference type="InterPro" id="IPR003790">
    <property type="entry name" value="GHL10"/>
</dbReference>
<keyword evidence="1" id="KW-0732">Signal</keyword>
<dbReference type="InterPro" id="IPR052177">
    <property type="entry name" value="Divisome_Glycosyl_Hydrolase"/>
</dbReference>
<sequence>MRDPGFGVWAVRSMLLNSTCVEKMISKLQEISAGRAYVQVVGRGDSQYRSGILPWAEELDGPFDGLSKTIEMARGSGLKISAWMNVNLVWKFGDRPSSKEHVVNSHPEWITRDERGVSMLEYFSCDIEEVFGPFIDPGIPQVRHFTAAIADELASYDVEEVHLDFIRYPFRTFGYAQAALREYREWLRTASLKDTAENFDRFRIESTGEQVRLISEKVRSRGKKLSCAVFDDYSGRAVRERLQPWLEWLEEGLIDSAVVMAYGREPDEVISRVENIRNIHGSLKGIRVGLGAFNYAGRWDDFIGLVKSVRKMDPDEITFFALSSIDKELAGKLKALG</sequence>
<name>A0A7Z7LD91_9BACT</name>
<protein>
    <recommendedName>
        <fullName evidence="2">Glycosyl hydrolase-like 10 domain-containing protein</fullName>
    </recommendedName>
</protein>
<proteinExistence type="predicted"/>